<dbReference type="PANTHER" id="PTHR43292:SF4">
    <property type="entry name" value="ACYL-COA DEHYDROGENASE FADE34"/>
    <property type="match status" value="1"/>
</dbReference>
<evidence type="ECO:0000256" key="5">
    <source>
        <dbReference type="ARBA" id="ARBA00023002"/>
    </source>
</evidence>
<dbReference type="PANTHER" id="PTHR43292">
    <property type="entry name" value="ACYL-COA DEHYDROGENASE"/>
    <property type="match status" value="1"/>
</dbReference>
<dbReference type="InterPro" id="IPR046373">
    <property type="entry name" value="Acyl-CoA_Oxase/DH_mid-dom_sf"/>
</dbReference>
<keyword evidence="10" id="KW-1185">Reference proteome</keyword>
<accession>A0ABT3STX1</accession>
<evidence type="ECO:0000259" key="8">
    <source>
        <dbReference type="Pfam" id="PF02770"/>
    </source>
</evidence>
<dbReference type="InterPro" id="IPR037069">
    <property type="entry name" value="AcylCoA_DH/ox_N_sf"/>
</dbReference>
<dbReference type="SUPFAM" id="SSF47203">
    <property type="entry name" value="Acyl-CoA dehydrogenase C-terminal domain-like"/>
    <property type="match status" value="1"/>
</dbReference>
<reference evidence="9" key="1">
    <citation type="submission" date="2019-02" db="EMBL/GenBank/DDBJ databases">
        <authorList>
            <person name="Li S.-H."/>
        </authorList>
    </citation>
    <scope>NUCLEOTIDE SEQUENCE</scope>
    <source>
        <strain evidence="9">IMCC8485</strain>
    </source>
</reference>
<evidence type="ECO:0000256" key="6">
    <source>
        <dbReference type="RuleBase" id="RU362125"/>
    </source>
</evidence>
<name>A0ABT3STX1_9GAMM</name>
<dbReference type="Pfam" id="PF00441">
    <property type="entry name" value="Acyl-CoA_dh_1"/>
    <property type="match status" value="1"/>
</dbReference>
<feature type="domain" description="Acyl-CoA oxidase/dehydrogenase middle" evidence="8">
    <location>
        <begin position="113"/>
        <end position="192"/>
    </location>
</feature>
<dbReference type="InterPro" id="IPR009075">
    <property type="entry name" value="AcylCo_DH/oxidase_C"/>
</dbReference>
<gene>
    <name evidence="9" type="ORF">EYC87_07245</name>
</gene>
<proteinExistence type="inferred from homology"/>
<dbReference type="SUPFAM" id="SSF56645">
    <property type="entry name" value="Acyl-CoA dehydrogenase NM domain-like"/>
    <property type="match status" value="1"/>
</dbReference>
<sequence>MSDALREEVENWLQRHWDSDNLRAVDTEVYDEKRWLSEVVDAGYATPTWSKAWFGRELSQREARVIEKTFQKHRAPGWGKDRFSLGAITLYKMGSEALKAELLRELLIGPICCLLYSEPGAGSDLAGIRTRAVKDGDEFIINGQKVWTSNAQEAEYGMLLTRTDFDVPKHQGITFFIFPMKQEGVEVRPINQITRESEFNEVFISNARVSERYIIGDYNKGWKSFQAAIASERLIMGMGVTARSGMSSHSKAPALLRLAHKYDRLKEPALRQEIAQALAYRQLNSLTMQRAVEEIKTNGMSSLMSLGKLSMSRIQHGEARLSGTILGPRVLVNDTEDARHANFDAAKAYMNSIGGGTDQIQRNIIAERILGLPRSNDVDREIPFKEIKTGG</sequence>
<comment type="caution">
    <text evidence="9">The sequence shown here is derived from an EMBL/GenBank/DDBJ whole genome shotgun (WGS) entry which is preliminary data.</text>
</comment>
<dbReference type="Gene3D" id="1.10.540.10">
    <property type="entry name" value="Acyl-CoA dehydrogenase/oxidase, N-terminal domain"/>
    <property type="match status" value="1"/>
</dbReference>
<protein>
    <submittedName>
        <fullName evidence="9">Acyl-CoA dehydrogenase</fullName>
    </submittedName>
</protein>
<evidence type="ECO:0000313" key="10">
    <source>
        <dbReference type="Proteomes" id="UP001143307"/>
    </source>
</evidence>
<organism evidence="9 10">
    <name type="scientific">Candidatus Seongchinamella marina</name>
    <dbReference type="NCBI Taxonomy" id="2518990"/>
    <lineage>
        <taxon>Bacteria</taxon>
        <taxon>Pseudomonadati</taxon>
        <taxon>Pseudomonadota</taxon>
        <taxon>Gammaproteobacteria</taxon>
        <taxon>Cellvibrionales</taxon>
        <taxon>Halieaceae</taxon>
        <taxon>Seongchinamella</taxon>
    </lineage>
</organism>
<evidence type="ECO:0000256" key="1">
    <source>
        <dbReference type="ARBA" id="ARBA00001974"/>
    </source>
</evidence>
<dbReference type="InterPro" id="IPR036250">
    <property type="entry name" value="AcylCo_DH-like_C"/>
</dbReference>
<comment type="cofactor">
    <cofactor evidence="1 6">
        <name>FAD</name>
        <dbReference type="ChEBI" id="CHEBI:57692"/>
    </cofactor>
</comment>
<dbReference type="EMBL" id="SHNP01000002">
    <property type="protein sequence ID" value="MCX2973380.1"/>
    <property type="molecule type" value="Genomic_DNA"/>
</dbReference>
<dbReference type="InterPro" id="IPR009100">
    <property type="entry name" value="AcylCoA_DH/oxidase_NM_dom_sf"/>
</dbReference>
<keyword evidence="3 6" id="KW-0285">Flavoprotein</keyword>
<keyword evidence="4 6" id="KW-0274">FAD</keyword>
<dbReference type="Proteomes" id="UP001143307">
    <property type="component" value="Unassembled WGS sequence"/>
</dbReference>
<comment type="similarity">
    <text evidence="2 6">Belongs to the acyl-CoA dehydrogenase family.</text>
</comment>
<evidence type="ECO:0000256" key="3">
    <source>
        <dbReference type="ARBA" id="ARBA00022630"/>
    </source>
</evidence>
<evidence type="ECO:0000259" key="7">
    <source>
        <dbReference type="Pfam" id="PF00441"/>
    </source>
</evidence>
<dbReference type="Gene3D" id="1.20.140.10">
    <property type="entry name" value="Butyryl-CoA Dehydrogenase, subunit A, domain 3"/>
    <property type="match status" value="1"/>
</dbReference>
<dbReference type="InterPro" id="IPR052161">
    <property type="entry name" value="Mycobact_Acyl-CoA_DH"/>
</dbReference>
<dbReference type="RefSeq" id="WP_279252298.1">
    <property type="nucleotide sequence ID" value="NZ_SHNP01000002.1"/>
</dbReference>
<dbReference type="Gene3D" id="2.40.110.10">
    <property type="entry name" value="Butyryl-CoA Dehydrogenase, subunit A, domain 2"/>
    <property type="match status" value="1"/>
</dbReference>
<dbReference type="InterPro" id="IPR006091">
    <property type="entry name" value="Acyl-CoA_Oxase/DH_mid-dom"/>
</dbReference>
<feature type="domain" description="Acyl-CoA dehydrogenase/oxidase C-terminal" evidence="7">
    <location>
        <begin position="219"/>
        <end position="370"/>
    </location>
</feature>
<evidence type="ECO:0000256" key="4">
    <source>
        <dbReference type="ARBA" id="ARBA00022827"/>
    </source>
</evidence>
<evidence type="ECO:0000313" key="9">
    <source>
        <dbReference type="EMBL" id="MCX2973380.1"/>
    </source>
</evidence>
<evidence type="ECO:0000256" key="2">
    <source>
        <dbReference type="ARBA" id="ARBA00009347"/>
    </source>
</evidence>
<dbReference type="Pfam" id="PF02770">
    <property type="entry name" value="Acyl-CoA_dh_M"/>
    <property type="match status" value="1"/>
</dbReference>
<keyword evidence="5 6" id="KW-0560">Oxidoreductase</keyword>